<sequence>MQGLTTREPDDSMIECAIASLQRVLLRDTEKQVVEKVEPAVPSDLVTNV</sequence>
<protein>
    <submittedName>
        <fullName evidence="1">Uncharacterized protein</fullName>
    </submittedName>
</protein>
<keyword evidence="2" id="KW-1185">Reference proteome</keyword>
<accession>A0A402AKY6</accession>
<dbReference type="Pfam" id="PF07136">
    <property type="entry name" value="DUF1385"/>
    <property type="match status" value="1"/>
</dbReference>
<evidence type="ECO:0000313" key="1">
    <source>
        <dbReference type="EMBL" id="GCE19782.1"/>
    </source>
</evidence>
<dbReference type="InterPro" id="IPR010787">
    <property type="entry name" value="DUF1385"/>
</dbReference>
<reference evidence="2" key="1">
    <citation type="submission" date="2018-12" db="EMBL/GenBank/DDBJ databases">
        <title>Tengunoibacter tsumagoiensis gen. nov., sp. nov., Dictyobacter kobayashii sp. nov., D. alpinus sp. nov., and D. joshuensis sp. nov. and description of Dictyobacteraceae fam. nov. within the order Ktedonobacterales isolated from Tengu-no-mugimeshi.</title>
        <authorList>
            <person name="Wang C.M."/>
            <person name="Zheng Y."/>
            <person name="Sakai Y."/>
            <person name="Toyoda A."/>
            <person name="Minakuchi Y."/>
            <person name="Abe K."/>
            <person name="Yokota A."/>
            <person name="Yabe S."/>
        </authorList>
    </citation>
    <scope>NUCLEOTIDE SEQUENCE [LARGE SCALE GENOMIC DNA]</scope>
    <source>
        <strain evidence="2">Uno11</strain>
    </source>
</reference>
<proteinExistence type="predicted"/>
<gene>
    <name evidence="1" type="ORF">KDK_35820</name>
</gene>
<dbReference type="AlphaFoldDB" id="A0A402AKY6"/>
<organism evidence="1 2">
    <name type="scientific">Dictyobacter kobayashii</name>
    <dbReference type="NCBI Taxonomy" id="2014872"/>
    <lineage>
        <taxon>Bacteria</taxon>
        <taxon>Bacillati</taxon>
        <taxon>Chloroflexota</taxon>
        <taxon>Ktedonobacteria</taxon>
        <taxon>Ktedonobacterales</taxon>
        <taxon>Dictyobacteraceae</taxon>
        <taxon>Dictyobacter</taxon>
    </lineage>
</organism>
<comment type="caution">
    <text evidence="1">The sequence shown here is derived from an EMBL/GenBank/DDBJ whole genome shotgun (WGS) entry which is preliminary data.</text>
</comment>
<dbReference type="Proteomes" id="UP000287188">
    <property type="component" value="Unassembled WGS sequence"/>
</dbReference>
<name>A0A402AKY6_9CHLR</name>
<dbReference type="EMBL" id="BIFS01000001">
    <property type="protein sequence ID" value="GCE19782.1"/>
    <property type="molecule type" value="Genomic_DNA"/>
</dbReference>
<evidence type="ECO:0000313" key="2">
    <source>
        <dbReference type="Proteomes" id="UP000287188"/>
    </source>
</evidence>